<keyword evidence="10" id="KW-1185">Reference proteome</keyword>
<evidence type="ECO:0008006" key="11">
    <source>
        <dbReference type="Google" id="ProtNLM"/>
    </source>
</evidence>
<organism evidence="9 10">
    <name type="scientific">Ruegeria sediminis</name>
    <dbReference type="NCBI Taxonomy" id="2583820"/>
    <lineage>
        <taxon>Bacteria</taxon>
        <taxon>Pseudomonadati</taxon>
        <taxon>Pseudomonadota</taxon>
        <taxon>Alphaproteobacteria</taxon>
        <taxon>Rhodobacterales</taxon>
        <taxon>Roseobacteraceae</taxon>
        <taxon>Ruegeria</taxon>
    </lineage>
</organism>
<feature type="transmembrane region" description="Helical" evidence="8">
    <location>
        <begin position="68"/>
        <end position="88"/>
    </location>
</feature>
<name>A0ABY2WUB4_9RHOB</name>
<feature type="transmembrane region" description="Helical" evidence="8">
    <location>
        <begin position="168"/>
        <end position="188"/>
    </location>
</feature>
<feature type="transmembrane region" description="Helical" evidence="8">
    <location>
        <begin position="314"/>
        <end position="337"/>
    </location>
</feature>
<feature type="region of interest" description="Disordered" evidence="7">
    <location>
        <begin position="11"/>
        <end position="38"/>
    </location>
</feature>
<feature type="transmembrane region" description="Helical" evidence="8">
    <location>
        <begin position="376"/>
        <end position="396"/>
    </location>
</feature>
<dbReference type="PANTHER" id="PTHR30250">
    <property type="entry name" value="PST FAMILY PREDICTED COLANIC ACID TRANSPORTER"/>
    <property type="match status" value="1"/>
</dbReference>
<evidence type="ECO:0000256" key="7">
    <source>
        <dbReference type="SAM" id="MobiDB-lite"/>
    </source>
</evidence>
<feature type="transmembrane region" description="Helical" evidence="8">
    <location>
        <begin position="402"/>
        <end position="419"/>
    </location>
</feature>
<dbReference type="Proteomes" id="UP001193035">
    <property type="component" value="Unassembled WGS sequence"/>
</dbReference>
<evidence type="ECO:0000256" key="1">
    <source>
        <dbReference type="ARBA" id="ARBA00004651"/>
    </source>
</evidence>
<dbReference type="Pfam" id="PF13440">
    <property type="entry name" value="Polysacc_synt_3"/>
    <property type="match status" value="1"/>
</dbReference>
<keyword evidence="6 8" id="KW-0472">Membrane</keyword>
<gene>
    <name evidence="9" type="ORF">FGK63_16290</name>
</gene>
<protein>
    <recommendedName>
        <fullName evidence="11">Lipopolysaccharide biosynthesis protein</fullName>
    </recommendedName>
</protein>
<feature type="transmembrane region" description="Helical" evidence="8">
    <location>
        <begin position="108"/>
        <end position="131"/>
    </location>
</feature>
<dbReference type="InterPro" id="IPR050833">
    <property type="entry name" value="Poly_Biosynth_Transport"/>
</dbReference>
<dbReference type="PANTHER" id="PTHR30250:SF10">
    <property type="entry name" value="LIPOPOLYSACCHARIDE BIOSYNTHESIS PROTEIN WZXC"/>
    <property type="match status" value="1"/>
</dbReference>
<evidence type="ECO:0000256" key="3">
    <source>
        <dbReference type="ARBA" id="ARBA00022475"/>
    </source>
</evidence>
<comment type="caution">
    <text evidence="9">The sequence shown here is derived from an EMBL/GenBank/DDBJ whole genome shotgun (WGS) entry which is preliminary data.</text>
</comment>
<keyword evidence="4 8" id="KW-0812">Transmembrane</keyword>
<feature type="transmembrane region" description="Helical" evidence="8">
    <location>
        <begin position="194"/>
        <end position="215"/>
    </location>
</feature>
<evidence type="ECO:0000256" key="4">
    <source>
        <dbReference type="ARBA" id="ARBA00022692"/>
    </source>
</evidence>
<evidence type="ECO:0000313" key="10">
    <source>
        <dbReference type="Proteomes" id="UP001193035"/>
    </source>
</evidence>
<reference evidence="9 10" key="1">
    <citation type="submission" date="2019-05" db="EMBL/GenBank/DDBJ databases">
        <title>Ruegeria sp. nov., isolated from tidal flat.</title>
        <authorList>
            <person name="Kim W."/>
        </authorList>
    </citation>
    <scope>NUCLEOTIDE SEQUENCE [LARGE SCALE GENOMIC DNA]</scope>
    <source>
        <strain evidence="9 10">CAU 1488</strain>
    </source>
</reference>
<evidence type="ECO:0000256" key="8">
    <source>
        <dbReference type="SAM" id="Phobius"/>
    </source>
</evidence>
<proteinExistence type="inferred from homology"/>
<feature type="transmembrane region" description="Helical" evidence="8">
    <location>
        <begin position="343"/>
        <end position="364"/>
    </location>
</feature>
<accession>A0ABY2WUB4</accession>
<dbReference type="EMBL" id="VCPD01000006">
    <property type="protein sequence ID" value="TMV05601.1"/>
    <property type="molecule type" value="Genomic_DNA"/>
</dbReference>
<evidence type="ECO:0000256" key="2">
    <source>
        <dbReference type="ARBA" id="ARBA00007430"/>
    </source>
</evidence>
<evidence type="ECO:0000256" key="6">
    <source>
        <dbReference type="ARBA" id="ARBA00023136"/>
    </source>
</evidence>
<keyword evidence="5 8" id="KW-1133">Transmembrane helix</keyword>
<keyword evidence="3" id="KW-1003">Cell membrane</keyword>
<comment type="subcellular location">
    <subcellularLocation>
        <location evidence="1">Cell membrane</location>
        <topology evidence="1">Multi-pass membrane protein</topology>
    </subcellularLocation>
</comment>
<comment type="similarity">
    <text evidence="2">Belongs to the polysaccharide synthase family.</text>
</comment>
<evidence type="ECO:0000313" key="9">
    <source>
        <dbReference type="EMBL" id="TMV05601.1"/>
    </source>
</evidence>
<evidence type="ECO:0000256" key="5">
    <source>
        <dbReference type="ARBA" id="ARBA00022989"/>
    </source>
</evidence>
<sequence>MDLRRTGLYRLDRRRPDHPHRRRSAADARLRSPGTAGPTGMSTTFWSAVLQWSRLGVNAGLFLVAARYLSLAEIGAFATAFAPVRLVQGTLRAGLGDIAILRAEPQDALIALSAAVGLIAGLALAVTGLMLPPSVGTMMAVLSPIPLIQGLAQPSEAHLRRTLRLRALALRTLAAQTAAAAVALLALAQGAGPWSLAVFALANTALTAALSLWLAPIRLGTCPKRGEIRALLPDALRLSLRDLAGNATLPLLQLAVGACLGLPAAGAFQIASRVLGLIDALAIAPLRYVALPRFTGLQPRALRGALARNLRQSAGIACIVYPAVAVAAPDLLVVAVGSEHAEAAAPLMPAFCLAGLLAALAMPLNQALSASGHIRLTLNRNLATLVLTLTLALPGLSHSLTATVWALPGASSLVLIWYLKTAHRLLRPDPRELAAE</sequence>